<dbReference type="InterPro" id="IPR002645">
    <property type="entry name" value="STAS_dom"/>
</dbReference>
<accession>A0A1D7UXF8</accession>
<sequence length="98" mass="10709">MSKFNVEGKSGKVIIDTTVIDGYDKIFDEVSRKASGGAISDVEFQVESVKKITSSGIAKLLTLKNLMDNFGVKMKIKNLSPDLLEVLKKFKVDGKLGL</sequence>
<dbReference type="Proteomes" id="UP000094197">
    <property type="component" value="Chromosome 1"/>
</dbReference>
<dbReference type="EMBL" id="CP015217">
    <property type="protein sequence ID" value="AOP34277.1"/>
    <property type="molecule type" value="Genomic_DNA"/>
</dbReference>
<evidence type="ECO:0000313" key="2">
    <source>
        <dbReference type="EMBL" id="AOP34277.1"/>
    </source>
</evidence>
<dbReference type="RefSeq" id="WP_069607504.1">
    <property type="nucleotide sequence ID" value="NZ_CP015217.1"/>
</dbReference>
<proteinExistence type="predicted"/>
<dbReference type="SUPFAM" id="SSF52091">
    <property type="entry name" value="SpoIIaa-like"/>
    <property type="match status" value="1"/>
</dbReference>
<feature type="domain" description="STAS" evidence="1">
    <location>
        <begin position="24"/>
        <end position="94"/>
    </location>
</feature>
<evidence type="ECO:0000259" key="1">
    <source>
        <dbReference type="Pfam" id="PF01740"/>
    </source>
</evidence>
<gene>
    <name evidence="2" type="ORF">A0128_10710</name>
</gene>
<dbReference type="KEGG" id="laj:A0128_10710"/>
<dbReference type="Gene3D" id="3.30.750.24">
    <property type="entry name" value="STAS domain"/>
    <property type="match status" value="1"/>
</dbReference>
<name>A0A1D7UXF8_9LEPT</name>
<reference evidence="2 3" key="1">
    <citation type="submission" date="2016-04" db="EMBL/GenBank/DDBJ databases">
        <title>Complete genome seqeunce of Leptospira alstonii serovar Room22.</title>
        <authorList>
            <person name="Nally J.E."/>
            <person name="Bayles D.O."/>
            <person name="Hurley D."/>
            <person name="Fanning S."/>
            <person name="McMahon B.J."/>
            <person name="Arent Z."/>
        </authorList>
    </citation>
    <scope>NUCLEOTIDE SEQUENCE [LARGE SCALE GENOMIC DNA]</scope>
    <source>
        <strain evidence="2 3">GWTS #1</strain>
    </source>
</reference>
<dbReference type="InterPro" id="IPR036513">
    <property type="entry name" value="STAS_dom_sf"/>
</dbReference>
<dbReference type="Pfam" id="PF01740">
    <property type="entry name" value="STAS"/>
    <property type="match status" value="1"/>
</dbReference>
<dbReference type="OrthoDB" id="332023at2"/>
<evidence type="ECO:0000313" key="3">
    <source>
        <dbReference type="Proteomes" id="UP000094197"/>
    </source>
</evidence>
<keyword evidence="3" id="KW-1185">Reference proteome</keyword>
<dbReference type="AlphaFoldDB" id="A0A1D7UXF8"/>
<protein>
    <submittedName>
        <fullName evidence="2">Anti-anti-sigma factor</fullName>
    </submittedName>
</protein>
<organism evidence="2 3">
    <name type="scientific">Leptospira tipperaryensis</name>
    <dbReference type="NCBI Taxonomy" id="2564040"/>
    <lineage>
        <taxon>Bacteria</taxon>
        <taxon>Pseudomonadati</taxon>
        <taxon>Spirochaetota</taxon>
        <taxon>Spirochaetia</taxon>
        <taxon>Leptospirales</taxon>
        <taxon>Leptospiraceae</taxon>
        <taxon>Leptospira</taxon>
    </lineage>
</organism>